<dbReference type="EMBL" id="JAAXPG010000023">
    <property type="protein sequence ID" value="NKZ00430.1"/>
    <property type="molecule type" value="Genomic_DNA"/>
</dbReference>
<evidence type="ECO:0000259" key="2">
    <source>
        <dbReference type="SMART" id="SM00833"/>
    </source>
</evidence>
<evidence type="ECO:0000313" key="3">
    <source>
        <dbReference type="EMBL" id="NKZ00430.1"/>
    </source>
</evidence>
<dbReference type="InterPro" id="IPR051927">
    <property type="entry name" value="Zn_Chap_cDPG_Synth"/>
</dbReference>
<organism evidence="3 4">
    <name type="scientific">Nocardiopsis alborubida</name>
    <dbReference type="NCBI Taxonomy" id="146802"/>
    <lineage>
        <taxon>Bacteria</taxon>
        <taxon>Bacillati</taxon>
        <taxon>Actinomycetota</taxon>
        <taxon>Actinomycetes</taxon>
        <taxon>Streptosporangiales</taxon>
        <taxon>Nocardiopsidaceae</taxon>
        <taxon>Nocardiopsis</taxon>
    </lineage>
</organism>
<dbReference type="PANTHER" id="PTHR43603:SF1">
    <property type="entry name" value="ZINC-REGULATED GTPASE METALLOPROTEIN ACTIVATOR 1"/>
    <property type="match status" value="1"/>
</dbReference>
<evidence type="ECO:0000256" key="1">
    <source>
        <dbReference type="SAM" id="MobiDB-lite"/>
    </source>
</evidence>
<dbReference type="InterPro" id="IPR027417">
    <property type="entry name" value="P-loop_NTPase"/>
</dbReference>
<feature type="domain" description="CobW C-terminal" evidence="2">
    <location>
        <begin position="203"/>
        <end position="319"/>
    </location>
</feature>
<dbReference type="SUPFAM" id="SSF90002">
    <property type="entry name" value="Hypothetical protein YjiA, C-terminal domain"/>
    <property type="match status" value="1"/>
</dbReference>
<gene>
    <name evidence="3" type="ORF">HGB44_22555</name>
</gene>
<protein>
    <recommendedName>
        <fullName evidence="2">CobW C-terminal domain-containing protein</fullName>
    </recommendedName>
</protein>
<name>A0A7X6MH59_9ACTN</name>
<keyword evidence="4" id="KW-1185">Reference proteome</keyword>
<reference evidence="3 4" key="1">
    <citation type="submission" date="2020-04" db="EMBL/GenBank/DDBJ databases">
        <title>MicrobeNet Type strains.</title>
        <authorList>
            <person name="Nicholson A.C."/>
        </authorList>
    </citation>
    <scope>NUCLEOTIDE SEQUENCE [LARGE SCALE GENOMIC DNA]</scope>
    <source>
        <strain evidence="3 4">ATCC 23612</strain>
    </source>
</reference>
<dbReference type="Pfam" id="PF07683">
    <property type="entry name" value="CobW_C"/>
    <property type="match status" value="1"/>
</dbReference>
<dbReference type="PANTHER" id="PTHR43603">
    <property type="entry name" value="COBW DOMAIN-CONTAINING PROTEIN DDB_G0274527"/>
    <property type="match status" value="1"/>
</dbReference>
<accession>A0A7X6MH59</accession>
<sequence>MTDDRSTRTVIVTGIHDEARRRVVHTLSEAAPGATASRFDPAQATHHGEDPLRIVEVPGGTDPAIAAEALMSSGRGGSGTALAGVVTVVDAQQCVPDLVSGETAHSRDLSSDQNDPRTTAETLLRQVDYADHLALVGAGRADPQGRLCLSLLAHLNPSARLLAEPSPRELAPLFGRCFDGVDAAARLSPAFPPLPPSTEGDLAETVVWKRFRPLHPERFFEALDETAGAGLRSRGRLWLASMPDAMLSWEAVGLSLSFEPSGPWLAALPAGTRRLAAELRGPTDTFGWHPRTGDRCQHVAFTGLGVDTPRLLPLLDSCLLTDDEVLAWERDGPLCENLFAPLWEGSSGGTC</sequence>
<dbReference type="Proteomes" id="UP000553209">
    <property type="component" value="Unassembled WGS sequence"/>
</dbReference>
<dbReference type="AlphaFoldDB" id="A0A7X6MH59"/>
<dbReference type="InterPro" id="IPR011629">
    <property type="entry name" value="CobW-like_C"/>
</dbReference>
<evidence type="ECO:0000313" key="4">
    <source>
        <dbReference type="Proteomes" id="UP000553209"/>
    </source>
</evidence>
<dbReference type="Gene3D" id="3.40.50.300">
    <property type="entry name" value="P-loop containing nucleotide triphosphate hydrolases"/>
    <property type="match status" value="1"/>
</dbReference>
<proteinExistence type="predicted"/>
<comment type="caution">
    <text evidence="3">The sequence shown here is derived from an EMBL/GenBank/DDBJ whole genome shotgun (WGS) entry which is preliminary data.</text>
</comment>
<dbReference type="RefSeq" id="WP_061080519.1">
    <property type="nucleotide sequence ID" value="NZ_JAAXPG010000023.1"/>
</dbReference>
<feature type="region of interest" description="Disordered" evidence="1">
    <location>
        <begin position="29"/>
        <end position="49"/>
    </location>
</feature>
<dbReference type="SMART" id="SM00833">
    <property type="entry name" value="CobW_C"/>
    <property type="match status" value="1"/>
</dbReference>